<protein>
    <submittedName>
        <fullName evidence="2">Type VI secretion system tip protein VgrG</fullName>
    </submittedName>
</protein>
<feature type="non-terminal residue" evidence="2">
    <location>
        <position position="111"/>
    </location>
</feature>
<comment type="caution">
    <text evidence="2">The sequence shown here is derived from an EMBL/GenBank/DDBJ whole genome shotgun (WGS) entry which is preliminary data.</text>
</comment>
<evidence type="ECO:0000313" key="2">
    <source>
        <dbReference type="EMBL" id="RKG29167.1"/>
    </source>
</evidence>
<dbReference type="Proteomes" id="UP000280405">
    <property type="component" value="Unassembled WGS sequence"/>
</dbReference>
<sequence length="111" mass="12616">EEGVTSLIDEAQHKVSHTRHPIQAQKLRLIDNHTAYSALERRNIRFHRSSAVEQTDSITHFAGQRSLQPTAVYLQRWQAELLDTEEGAGSVLSHHQHSDNQDNSRLALEQA</sequence>
<reference evidence="2 3" key="1">
    <citation type="submission" date="2018-09" db="EMBL/GenBank/DDBJ databases">
        <title>The draft genome of Acinetobacter spp. strains.</title>
        <authorList>
            <person name="Qin J."/>
            <person name="Feng Y."/>
            <person name="Zong Z."/>
        </authorList>
    </citation>
    <scope>NUCLEOTIDE SEQUENCE [LARGE SCALE GENOMIC DNA]</scope>
    <source>
        <strain evidence="2 3">WCHAc060115</strain>
    </source>
</reference>
<dbReference type="RefSeq" id="WP_215624536.1">
    <property type="nucleotide sequence ID" value="NZ_RAXT01000221.1"/>
</dbReference>
<name>A0A3A8E2G2_9GAMM</name>
<dbReference type="AlphaFoldDB" id="A0A3A8E2G2"/>
<proteinExistence type="predicted"/>
<feature type="region of interest" description="Disordered" evidence="1">
    <location>
        <begin position="1"/>
        <end position="20"/>
    </location>
</feature>
<feature type="region of interest" description="Disordered" evidence="1">
    <location>
        <begin position="88"/>
        <end position="111"/>
    </location>
</feature>
<dbReference type="EMBL" id="RAXT01000221">
    <property type="protein sequence ID" value="RKG29167.1"/>
    <property type="molecule type" value="Genomic_DNA"/>
</dbReference>
<organism evidence="2 3">
    <name type="scientific">Acinetobacter rongchengensis</name>
    <dbReference type="NCBI Taxonomy" id="2419601"/>
    <lineage>
        <taxon>Bacteria</taxon>
        <taxon>Pseudomonadati</taxon>
        <taxon>Pseudomonadota</taxon>
        <taxon>Gammaproteobacteria</taxon>
        <taxon>Moraxellales</taxon>
        <taxon>Moraxellaceae</taxon>
        <taxon>Acinetobacter</taxon>
    </lineage>
</organism>
<evidence type="ECO:0000256" key="1">
    <source>
        <dbReference type="SAM" id="MobiDB-lite"/>
    </source>
</evidence>
<accession>A0A3A8E2G2</accession>
<keyword evidence="3" id="KW-1185">Reference proteome</keyword>
<feature type="non-terminal residue" evidence="2">
    <location>
        <position position="1"/>
    </location>
</feature>
<gene>
    <name evidence="2" type="ORF">D7V20_19630</name>
</gene>
<evidence type="ECO:0000313" key="3">
    <source>
        <dbReference type="Proteomes" id="UP000280405"/>
    </source>
</evidence>